<evidence type="ECO:0000313" key="1">
    <source>
        <dbReference type="EMBL" id="GGG03445.1"/>
    </source>
</evidence>
<evidence type="ECO:0000313" key="2">
    <source>
        <dbReference type="Proteomes" id="UP000644756"/>
    </source>
</evidence>
<comment type="caution">
    <text evidence="1">The sequence shown here is derived from an EMBL/GenBank/DDBJ whole genome shotgun (WGS) entry which is preliminary data.</text>
</comment>
<dbReference type="InterPro" id="IPR017853">
    <property type="entry name" value="GH"/>
</dbReference>
<dbReference type="AlphaFoldDB" id="A0A917FUB2"/>
<sequence>METFDLRGLEIHNNRMWRWSAVERALDFMSTNGLNALIFHQNDLIDNLVFPKAYFTQDMMYKRWPIRRSTIVSNQLYIRQVIRKARSMGIGFYLEVKEIWYPEQLLELFPQLRTAEGVICPTNPFWFEFLGTKIRELLEVMPEIAGIIMSPATRESKVSISTNPCQCERCKQTENGQWYEQLLQAMFTPLSEKGKNLVVRDFTYTIGEQSAVVDAAAAVSTDIIVALKNVPHDFWPTFPHNVKIGDTNGLRQWVEFDVWGQYCGFGVFPVSLVEDLQDRIRYCREKGVSGVWFRTDWELMNETSVFNSLNMLNLYGGALLAGNPDIDLDAVYQAWVENGLYTSMYPESTARVPVISEASNAVERWKAFMKASWSVIEKTLYTRGHVFQYSSKISPTLEDFFYVVTSYHSRDQWEPGASERIARTDENIWGIIAEKQAAVEEVSKLRSILEPETLGVPQLFIRELDITLDLYLYYVKNFYFAVSASFWAKKALETGEAADIRLARVAVDELSAFRIELTERMADTYYPFYMYWMLDGELLQSLENDIKKQLDKIRAKLL</sequence>
<accession>A0A917FUB2</accession>
<reference evidence="1" key="2">
    <citation type="submission" date="2020-09" db="EMBL/GenBank/DDBJ databases">
        <authorList>
            <person name="Sun Q."/>
            <person name="Zhou Y."/>
        </authorList>
    </citation>
    <scope>NUCLEOTIDE SEQUENCE</scope>
    <source>
        <strain evidence="1">CGMCC 1.12987</strain>
    </source>
</reference>
<dbReference type="Proteomes" id="UP000644756">
    <property type="component" value="Unassembled WGS sequence"/>
</dbReference>
<proteinExistence type="predicted"/>
<dbReference type="EMBL" id="BMGR01000006">
    <property type="protein sequence ID" value="GGG03445.1"/>
    <property type="molecule type" value="Genomic_DNA"/>
</dbReference>
<gene>
    <name evidence="1" type="ORF">GCM10010916_20690</name>
</gene>
<dbReference type="Gene3D" id="3.20.20.80">
    <property type="entry name" value="Glycosidases"/>
    <property type="match status" value="1"/>
</dbReference>
<organism evidence="1 2">
    <name type="scientific">Paenibacillus abyssi</name>
    <dbReference type="NCBI Taxonomy" id="1340531"/>
    <lineage>
        <taxon>Bacteria</taxon>
        <taxon>Bacillati</taxon>
        <taxon>Bacillota</taxon>
        <taxon>Bacilli</taxon>
        <taxon>Bacillales</taxon>
        <taxon>Paenibacillaceae</taxon>
        <taxon>Paenibacillus</taxon>
    </lineage>
</organism>
<reference evidence="1" key="1">
    <citation type="journal article" date="2014" name="Int. J. Syst. Evol. Microbiol.">
        <title>Complete genome sequence of Corynebacterium casei LMG S-19264T (=DSM 44701T), isolated from a smear-ripened cheese.</title>
        <authorList>
            <consortium name="US DOE Joint Genome Institute (JGI-PGF)"/>
            <person name="Walter F."/>
            <person name="Albersmeier A."/>
            <person name="Kalinowski J."/>
            <person name="Ruckert C."/>
        </authorList>
    </citation>
    <scope>NUCLEOTIDE SEQUENCE</scope>
    <source>
        <strain evidence="1">CGMCC 1.12987</strain>
    </source>
</reference>
<keyword evidence="2" id="KW-1185">Reference proteome</keyword>
<dbReference type="SUPFAM" id="SSF51445">
    <property type="entry name" value="(Trans)glycosidases"/>
    <property type="match status" value="1"/>
</dbReference>
<dbReference type="RefSeq" id="WP_188530998.1">
    <property type="nucleotide sequence ID" value="NZ_BMGR01000006.1"/>
</dbReference>
<name>A0A917FUB2_9BACL</name>
<protein>
    <submittedName>
        <fullName evidence="1">Uncharacterized protein</fullName>
    </submittedName>
</protein>